<reference evidence="2" key="1">
    <citation type="journal article" date="2019" name="Int. J. Syst. Evol. Microbiol.">
        <title>The Global Catalogue of Microorganisms (GCM) 10K type strain sequencing project: providing services to taxonomists for standard genome sequencing and annotation.</title>
        <authorList>
            <consortium name="The Broad Institute Genomics Platform"/>
            <consortium name="The Broad Institute Genome Sequencing Center for Infectious Disease"/>
            <person name="Wu L."/>
            <person name="Ma J."/>
        </authorList>
    </citation>
    <scope>NUCLEOTIDE SEQUENCE [LARGE SCALE GENOMIC DNA]</scope>
    <source>
        <strain evidence="2">JCM 31696</strain>
    </source>
</reference>
<accession>A0ABW3CAK6</accession>
<gene>
    <name evidence="1" type="ORF">ACFQ07_01825</name>
</gene>
<comment type="caution">
    <text evidence="1">The sequence shown here is derived from an EMBL/GenBank/DDBJ whole genome shotgun (WGS) entry which is preliminary data.</text>
</comment>
<organism evidence="1 2">
    <name type="scientific">Actinomadura adrarensis</name>
    <dbReference type="NCBI Taxonomy" id="1819600"/>
    <lineage>
        <taxon>Bacteria</taxon>
        <taxon>Bacillati</taxon>
        <taxon>Actinomycetota</taxon>
        <taxon>Actinomycetes</taxon>
        <taxon>Streptosporangiales</taxon>
        <taxon>Thermomonosporaceae</taxon>
        <taxon>Actinomadura</taxon>
    </lineage>
</organism>
<evidence type="ECO:0000313" key="2">
    <source>
        <dbReference type="Proteomes" id="UP001597083"/>
    </source>
</evidence>
<dbReference type="Proteomes" id="UP001597083">
    <property type="component" value="Unassembled WGS sequence"/>
</dbReference>
<protein>
    <submittedName>
        <fullName evidence="1">Uncharacterized protein</fullName>
    </submittedName>
</protein>
<name>A0ABW3CAK6_9ACTN</name>
<proteinExistence type="predicted"/>
<keyword evidence="2" id="KW-1185">Reference proteome</keyword>
<evidence type="ECO:0000313" key="1">
    <source>
        <dbReference type="EMBL" id="MFD0850950.1"/>
    </source>
</evidence>
<sequence>MYEFEAWQLTWDEVDPRRIPFDSGEAAGVLAGLEMPAPRS</sequence>
<dbReference type="EMBL" id="JBHTIR010000202">
    <property type="protein sequence ID" value="MFD0850950.1"/>
    <property type="molecule type" value="Genomic_DNA"/>
</dbReference>